<feature type="compositionally biased region" description="Basic and acidic residues" evidence="2">
    <location>
        <begin position="645"/>
        <end position="669"/>
    </location>
</feature>
<dbReference type="EMBL" id="SNRW01000003">
    <property type="protein sequence ID" value="KAA6404418.1"/>
    <property type="molecule type" value="Genomic_DNA"/>
</dbReference>
<feature type="compositionally biased region" description="Basic and acidic residues" evidence="2">
    <location>
        <begin position="679"/>
        <end position="692"/>
    </location>
</feature>
<feature type="coiled-coil region" evidence="1">
    <location>
        <begin position="201"/>
        <end position="235"/>
    </location>
</feature>
<evidence type="ECO:0000313" key="4">
    <source>
        <dbReference type="Proteomes" id="UP000324800"/>
    </source>
</evidence>
<accession>A0A5J4XAX2</accession>
<sequence length="844" mass="96649">MLPRIAPRYDARGFEMRLNPKQFAKTINEITNDDIEIPKKWKLDEQNEEDKANENKFDTTLMMTPDPTLTNFLNPQKSSKQYPDFVDDELRYTYQPTSINEIQQRRKESLMRHSNINKEKYDEVAEAVDRIHLDGLSLVAPKPLSPTGGILPRIVPDDQINDSRWPYYEKDEVNLVNTQILDFPQTENKAQLRSQLLEMREKEHKESLTKLESKMELISEQKKQQQKQRDKEEYELMKATGCDTQSAFLKRRQDERKQELQNIAMLEDWETVRIKKANDAKTKEQIKFEELKASNQELLKSNSNPFEKLNQLNSSTNQAYSKEGFPPLKSIIPIRLQEQRTALGRSISNPHPFTTTSGTLHVMSDIGFRACAPIQRCVMSNNGYRNMSYFGISKKQMEENFRNTTQERESRLAAQDLRRQQELIGEIASAQEDAVTAAINKTIPGINNKDQDQIEGQEIQQNTPVQMRGNQVSVTKKRFTDIVQEFKSSKSIVEQLIEKEQARQNQAGMADKAPLYSSFSEDKIYRPSELPFWDNGKLHPAKPRQITLHEQGLINKKKQALYRRQISQQPRYQGFGSAKYTEDLENDGELQDGYDTQHSGDEDNYNTQRKDEQSSKEKNTENIQYNENGEQLKVSRDGQIGGQGSERDENINGDKNTTRDEAAQKKDGKSQLPFIHMHGGSESDSGSKRKSTDTAFLWESSRRAPQRKGNFGKRAPFETMNPTTAEEILANTQASLSTTLSSYSSFNSARFMTQPPYQSSKLQTIRSKLKLTNINRRGSELTLPLSGLNAGTKNISAQSMADAMILFTPFKPPYPQNQHFSAPGNTSLHLQSDSGRSDNSMDDW</sequence>
<feature type="region of interest" description="Disordered" evidence="2">
    <location>
        <begin position="816"/>
        <end position="844"/>
    </location>
</feature>
<evidence type="ECO:0000256" key="2">
    <source>
        <dbReference type="SAM" id="MobiDB-lite"/>
    </source>
</evidence>
<dbReference type="AlphaFoldDB" id="A0A5J4XAX2"/>
<name>A0A5J4XAX2_9EUKA</name>
<gene>
    <name evidence="3" type="ORF">EZS28_000039</name>
</gene>
<evidence type="ECO:0000256" key="1">
    <source>
        <dbReference type="SAM" id="Coils"/>
    </source>
</evidence>
<protein>
    <submittedName>
        <fullName evidence="3">Uncharacterized protein</fullName>
    </submittedName>
</protein>
<feature type="compositionally biased region" description="Polar residues" evidence="2">
    <location>
        <begin position="816"/>
        <end position="838"/>
    </location>
</feature>
<organism evidence="3 4">
    <name type="scientific">Streblomastix strix</name>
    <dbReference type="NCBI Taxonomy" id="222440"/>
    <lineage>
        <taxon>Eukaryota</taxon>
        <taxon>Metamonada</taxon>
        <taxon>Preaxostyla</taxon>
        <taxon>Oxymonadida</taxon>
        <taxon>Streblomastigidae</taxon>
        <taxon>Streblomastix</taxon>
    </lineage>
</organism>
<evidence type="ECO:0000313" key="3">
    <source>
        <dbReference type="EMBL" id="KAA6404418.1"/>
    </source>
</evidence>
<proteinExistence type="predicted"/>
<feature type="compositionally biased region" description="Basic and acidic residues" evidence="2">
    <location>
        <begin position="608"/>
        <end position="620"/>
    </location>
</feature>
<feature type="region of interest" description="Disordered" evidence="2">
    <location>
        <begin position="587"/>
        <end position="693"/>
    </location>
</feature>
<reference evidence="3 4" key="1">
    <citation type="submission" date="2019-03" db="EMBL/GenBank/DDBJ databases">
        <title>Single cell metagenomics reveals metabolic interactions within the superorganism composed of flagellate Streblomastix strix and complex community of Bacteroidetes bacteria on its surface.</title>
        <authorList>
            <person name="Treitli S.C."/>
            <person name="Kolisko M."/>
            <person name="Husnik F."/>
            <person name="Keeling P."/>
            <person name="Hampl V."/>
        </authorList>
    </citation>
    <scope>NUCLEOTIDE SEQUENCE [LARGE SCALE GENOMIC DNA]</scope>
    <source>
        <strain evidence="3">ST1C</strain>
    </source>
</reference>
<comment type="caution">
    <text evidence="3">The sequence shown here is derived from an EMBL/GenBank/DDBJ whole genome shotgun (WGS) entry which is preliminary data.</text>
</comment>
<keyword evidence="1" id="KW-0175">Coiled coil</keyword>
<dbReference type="Proteomes" id="UP000324800">
    <property type="component" value="Unassembled WGS sequence"/>
</dbReference>